<comment type="similarity">
    <text evidence="1 7">Belongs to the Lgt family.</text>
</comment>
<dbReference type="EC" id="2.5.1.145" evidence="7"/>
<feature type="transmembrane region" description="Helical" evidence="7">
    <location>
        <begin position="43"/>
        <end position="65"/>
    </location>
</feature>
<evidence type="ECO:0000256" key="6">
    <source>
        <dbReference type="ARBA" id="ARBA00023136"/>
    </source>
</evidence>
<dbReference type="HAMAP" id="MF_01147">
    <property type="entry name" value="Lgt"/>
    <property type="match status" value="1"/>
</dbReference>
<keyword evidence="4 7" id="KW-0812">Transmembrane</keyword>
<evidence type="ECO:0000313" key="8">
    <source>
        <dbReference type="EMBL" id="HIQ81010.1"/>
    </source>
</evidence>
<reference evidence="8" key="2">
    <citation type="journal article" date="2021" name="PeerJ">
        <title>Extensive microbial diversity within the chicken gut microbiome revealed by metagenomics and culture.</title>
        <authorList>
            <person name="Gilroy R."/>
            <person name="Ravi A."/>
            <person name="Getino M."/>
            <person name="Pursley I."/>
            <person name="Horton D.L."/>
            <person name="Alikhan N.F."/>
            <person name="Baker D."/>
            <person name="Gharbi K."/>
            <person name="Hall N."/>
            <person name="Watson M."/>
            <person name="Adriaenssens E.M."/>
            <person name="Foster-Nyarko E."/>
            <person name="Jarju S."/>
            <person name="Secka A."/>
            <person name="Antonio M."/>
            <person name="Oren A."/>
            <person name="Chaudhuri R.R."/>
            <person name="La Ragione R."/>
            <person name="Hildebrand F."/>
            <person name="Pallen M.J."/>
        </authorList>
    </citation>
    <scope>NUCLEOTIDE SEQUENCE</scope>
    <source>
        <strain evidence="8">ChiSjej1B19-3389</strain>
    </source>
</reference>
<comment type="function">
    <text evidence="7">Catalyzes the transfer of the diacylglyceryl group from phosphatidylglycerol to the sulfhydryl group of the N-terminal cysteine of a prolipoprotein, the first step in the formation of mature lipoproteins.</text>
</comment>
<evidence type="ECO:0000256" key="2">
    <source>
        <dbReference type="ARBA" id="ARBA00022475"/>
    </source>
</evidence>
<keyword evidence="5 7" id="KW-1133">Transmembrane helix</keyword>
<accession>A0A9D0ZIH8</accession>
<sequence>MFPLIHLFGREISTYGIMVGLGILACYLAVVRPGLKRCKDLKGTTVVTLSLWAALGLFLGAHLLYGLTHAWKIGYAFTHLDKVFQSWDSFAAYGADIFGGMVFYGGLIGAVIAAAIYLKASRQDMAGYADLLSPAIPLFHAFGRIGCFLGGCCYGVESPFGFVYTNSLVPEANGVSRFPVQLVEAAANFLLAICMLWLFHKKKPGKGRLILVYGLSYPVIRFILEFWRGDQIRGIFFGLSTSQWISIAVFAVSAAVVVCDFARSRKNRRSSAAV</sequence>
<dbReference type="GO" id="GO:0005886">
    <property type="term" value="C:plasma membrane"/>
    <property type="evidence" value="ECO:0007669"/>
    <property type="project" value="UniProtKB-SubCell"/>
</dbReference>
<keyword evidence="3 7" id="KW-0808">Transferase</keyword>
<dbReference type="Pfam" id="PF01790">
    <property type="entry name" value="LGT"/>
    <property type="match status" value="1"/>
</dbReference>
<feature type="transmembrane region" description="Helical" evidence="7">
    <location>
        <begin position="178"/>
        <end position="200"/>
    </location>
</feature>
<dbReference type="NCBIfam" id="TIGR00544">
    <property type="entry name" value="lgt"/>
    <property type="match status" value="1"/>
</dbReference>
<dbReference type="PANTHER" id="PTHR30589">
    <property type="entry name" value="PROLIPOPROTEIN DIACYLGLYCERYL TRANSFERASE"/>
    <property type="match status" value="1"/>
</dbReference>
<feature type="transmembrane region" description="Helical" evidence="7">
    <location>
        <begin position="12"/>
        <end position="31"/>
    </location>
</feature>
<feature type="transmembrane region" description="Helical" evidence="7">
    <location>
        <begin position="207"/>
        <end position="224"/>
    </location>
</feature>
<evidence type="ECO:0000256" key="5">
    <source>
        <dbReference type="ARBA" id="ARBA00022989"/>
    </source>
</evidence>
<dbReference type="InterPro" id="IPR001640">
    <property type="entry name" value="Lgt"/>
</dbReference>
<dbReference type="AlphaFoldDB" id="A0A9D0ZIH8"/>
<dbReference type="GO" id="GO:0008961">
    <property type="term" value="F:phosphatidylglycerol-prolipoprotein diacylglyceryl transferase activity"/>
    <property type="evidence" value="ECO:0007669"/>
    <property type="project" value="UniProtKB-UniRule"/>
</dbReference>
<comment type="pathway">
    <text evidence="7">Protein modification; lipoprotein biosynthesis (diacylglyceryl transfer).</text>
</comment>
<comment type="subcellular location">
    <subcellularLocation>
        <location evidence="7">Cell membrane</location>
        <topology evidence="7">Multi-pass membrane protein</topology>
    </subcellularLocation>
</comment>
<protein>
    <recommendedName>
        <fullName evidence="7">Phosphatidylglycerol--prolipoprotein diacylglyceryl transferase</fullName>
        <ecNumber evidence="7">2.5.1.145</ecNumber>
    </recommendedName>
</protein>
<feature type="transmembrane region" description="Helical" evidence="7">
    <location>
        <begin position="244"/>
        <end position="262"/>
    </location>
</feature>
<proteinExistence type="inferred from homology"/>
<comment type="caution">
    <text evidence="8">The sequence shown here is derived from an EMBL/GenBank/DDBJ whole genome shotgun (WGS) entry which is preliminary data.</text>
</comment>
<name>A0A9D0ZIH8_9FIRM</name>
<evidence type="ECO:0000256" key="3">
    <source>
        <dbReference type="ARBA" id="ARBA00022679"/>
    </source>
</evidence>
<evidence type="ECO:0000313" key="9">
    <source>
        <dbReference type="Proteomes" id="UP000886787"/>
    </source>
</evidence>
<organism evidence="8 9">
    <name type="scientific">Candidatus Scatavimonas merdigallinarum</name>
    <dbReference type="NCBI Taxonomy" id="2840914"/>
    <lineage>
        <taxon>Bacteria</taxon>
        <taxon>Bacillati</taxon>
        <taxon>Bacillota</taxon>
        <taxon>Clostridia</taxon>
        <taxon>Eubacteriales</taxon>
        <taxon>Oscillospiraceae</taxon>
        <taxon>Oscillospiraceae incertae sedis</taxon>
        <taxon>Candidatus Scatavimonas</taxon>
    </lineage>
</organism>
<feature type="binding site" evidence="7">
    <location>
        <position position="144"/>
    </location>
    <ligand>
        <name>a 1,2-diacyl-sn-glycero-3-phospho-(1'-sn-glycerol)</name>
        <dbReference type="ChEBI" id="CHEBI:64716"/>
    </ligand>
</feature>
<dbReference type="Proteomes" id="UP000886787">
    <property type="component" value="Unassembled WGS sequence"/>
</dbReference>
<keyword evidence="2 7" id="KW-1003">Cell membrane</keyword>
<evidence type="ECO:0000256" key="7">
    <source>
        <dbReference type="HAMAP-Rule" id="MF_01147"/>
    </source>
</evidence>
<dbReference type="GO" id="GO:0042158">
    <property type="term" value="P:lipoprotein biosynthetic process"/>
    <property type="evidence" value="ECO:0007669"/>
    <property type="project" value="UniProtKB-UniRule"/>
</dbReference>
<feature type="transmembrane region" description="Helical" evidence="7">
    <location>
        <begin position="97"/>
        <end position="118"/>
    </location>
</feature>
<comment type="catalytic activity">
    <reaction evidence="7">
        <text>L-cysteinyl-[prolipoprotein] + a 1,2-diacyl-sn-glycero-3-phospho-(1'-sn-glycerol) = an S-1,2-diacyl-sn-glyceryl-L-cysteinyl-[prolipoprotein] + sn-glycerol 1-phosphate + H(+)</text>
        <dbReference type="Rhea" id="RHEA:56712"/>
        <dbReference type="Rhea" id="RHEA-COMP:14679"/>
        <dbReference type="Rhea" id="RHEA-COMP:14680"/>
        <dbReference type="ChEBI" id="CHEBI:15378"/>
        <dbReference type="ChEBI" id="CHEBI:29950"/>
        <dbReference type="ChEBI" id="CHEBI:57685"/>
        <dbReference type="ChEBI" id="CHEBI:64716"/>
        <dbReference type="ChEBI" id="CHEBI:140658"/>
        <dbReference type="EC" id="2.5.1.145"/>
    </reaction>
</comment>
<dbReference type="EMBL" id="DVFW01000031">
    <property type="protein sequence ID" value="HIQ81010.1"/>
    <property type="molecule type" value="Genomic_DNA"/>
</dbReference>
<keyword evidence="6 7" id="KW-0472">Membrane</keyword>
<feature type="transmembrane region" description="Helical" evidence="7">
    <location>
        <begin position="138"/>
        <end position="158"/>
    </location>
</feature>
<gene>
    <name evidence="7 8" type="primary">lgt</name>
    <name evidence="8" type="ORF">IAD32_06975</name>
</gene>
<dbReference type="PANTHER" id="PTHR30589:SF0">
    <property type="entry name" value="PHOSPHATIDYLGLYCEROL--PROLIPOPROTEIN DIACYLGLYCERYL TRANSFERASE"/>
    <property type="match status" value="1"/>
</dbReference>
<reference evidence="8" key="1">
    <citation type="submission" date="2020-10" db="EMBL/GenBank/DDBJ databases">
        <authorList>
            <person name="Gilroy R."/>
        </authorList>
    </citation>
    <scope>NUCLEOTIDE SEQUENCE</scope>
    <source>
        <strain evidence="8">ChiSjej1B19-3389</strain>
    </source>
</reference>
<evidence type="ECO:0000256" key="1">
    <source>
        <dbReference type="ARBA" id="ARBA00007150"/>
    </source>
</evidence>
<evidence type="ECO:0000256" key="4">
    <source>
        <dbReference type="ARBA" id="ARBA00022692"/>
    </source>
</evidence>